<evidence type="ECO:0000313" key="3">
    <source>
        <dbReference type="Proteomes" id="UP000658382"/>
    </source>
</evidence>
<reference evidence="2" key="2">
    <citation type="submission" date="2020-09" db="EMBL/GenBank/DDBJ databases">
        <authorList>
            <person name="Sun Q."/>
            <person name="Ohkuma M."/>
        </authorList>
    </citation>
    <scope>NUCLEOTIDE SEQUENCE</scope>
    <source>
        <strain evidence="2">JCM 12580</strain>
    </source>
</reference>
<evidence type="ECO:0000313" key="2">
    <source>
        <dbReference type="EMBL" id="GGJ97579.1"/>
    </source>
</evidence>
<keyword evidence="3" id="KW-1185">Reference proteome</keyword>
<proteinExistence type="predicted"/>
<dbReference type="AlphaFoldDB" id="A0A917PX13"/>
<feature type="transmembrane region" description="Helical" evidence="1">
    <location>
        <begin position="498"/>
        <end position="517"/>
    </location>
</feature>
<evidence type="ECO:0000256" key="1">
    <source>
        <dbReference type="SAM" id="Phobius"/>
    </source>
</evidence>
<keyword evidence="1" id="KW-0812">Transmembrane</keyword>
<feature type="transmembrane region" description="Helical" evidence="1">
    <location>
        <begin position="469"/>
        <end position="486"/>
    </location>
</feature>
<dbReference type="RefSeq" id="WP_188632949.1">
    <property type="nucleotide sequence ID" value="NZ_BMNQ01000026.1"/>
</dbReference>
<name>A0A917PX13_9BACI</name>
<organism evidence="2 3">
    <name type="scientific">Lentibacillus kapialis</name>
    <dbReference type="NCBI Taxonomy" id="340214"/>
    <lineage>
        <taxon>Bacteria</taxon>
        <taxon>Bacillati</taxon>
        <taxon>Bacillota</taxon>
        <taxon>Bacilli</taxon>
        <taxon>Bacillales</taxon>
        <taxon>Bacillaceae</taxon>
        <taxon>Lentibacillus</taxon>
    </lineage>
</organism>
<feature type="transmembrane region" description="Helical" evidence="1">
    <location>
        <begin position="429"/>
        <end position="449"/>
    </location>
</feature>
<reference evidence="2" key="1">
    <citation type="journal article" date="2014" name="Int. J. Syst. Evol. Microbiol.">
        <title>Complete genome sequence of Corynebacterium casei LMG S-19264T (=DSM 44701T), isolated from a smear-ripened cheese.</title>
        <authorList>
            <consortium name="US DOE Joint Genome Institute (JGI-PGF)"/>
            <person name="Walter F."/>
            <person name="Albersmeier A."/>
            <person name="Kalinowski J."/>
            <person name="Ruckert C."/>
        </authorList>
    </citation>
    <scope>NUCLEOTIDE SEQUENCE</scope>
    <source>
        <strain evidence="2">JCM 12580</strain>
    </source>
</reference>
<sequence length="518" mass="59175">MRKQLFWILPSIIIITGIFLMFNQSITDVTEQPEANWSRGLEIGTTTVDKTFPVQETPGGNFIIQTYEQDKLRAQIFNHEFKQINEKTYDIPLDKWTRVFLNHDQLIYHDYNDIYDQDGDVIVSNAKRFYPLGSTILYIKENNLYELNPDDLSSTKIVELNKGMEDIIPFQGKKQLYFMTEQSLNNDVKLNIYELTDNGAKRVYSTSFQIDAMQTVEDTDFAVRDSNLAFMLETVQKQSQGSPESYTYVAKTSIGSNREPSLKPLTFPDPAGEGSLSEPNDITISYQNETLQLLFSANGFTETTYQENQAFNVYTATITDNGEIQSARKSNTAKGTVDPKRLNNSTVMWLEQGSERNNILISSSNPAVIDKASTLSQDDWLRALGKTFGMLAKVLITILATTIWFIWPVVFVVLMYVVKGRKLDEDISWFFYTGIVIYMLATFIFHDIIFIDGMFARAPDYLTFTGSSYIYTLFFALIAFIATQSTKATHDWHAPARIIYFAGAHILMLVAYFGPYYF</sequence>
<feature type="transmembrane region" description="Helical" evidence="1">
    <location>
        <begin position="5"/>
        <end position="22"/>
    </location>
</feature>
<comment type="caution">
    <text evidence="2">The sequence shown here is derived from an EMBL/GenBank/DDBJ whole genome shotgun (WGS) entry which is preliminary data.</text>
</comment>
<protein>
    <submittedName>
        <fullName evidence="2">Uncharacterized protein</fullName>
    </submittedName>
</protein>
<keyword evidence="1" id="KW-0472">Membrane</keyword>
<gene>
    <name evidence="2" type="ORF">GCM10007063_19880</name>
</gene>
<dbReference type="Proteomes" id="UP000658382">
    <property type="component" value="Unassembled WGS sequence"/>
</dbReference>
<dbReference type="EMBL" id="BMNQ01000026">
    <property type="protein sequence ID" value="GGJ97579.1"/>
    <property type="molecule type" value="Genomic_DNA"/>
</dbReference>
<keyword evidence="1" id="KW-1133">Transmembrane helix</keyword>
<feature type="transmembrane region" description="Helical" evidence="1">
    <location>
        <begin position="394"/>
        <end position="417"/>
    </location>
</feature>
<accession>A0A917PX13</accession>